<proteinExistence type="predicted"/>
<name>A0A3B0VFE7_9ZZZZ</name>
<accession>A0A3B0VFE7</accession>
<protein>
    <submittedName>
        <fullName evidence="1">Translation elongation factor P Lys34 hydroxylase</fullName>
    </submittedName>
</protein>
<evidence type="ECO:0000313" key="1">
    <source>
        <dbReference type="EMBL" id="VAW39380.1"/>
    </source>
</evidence>
<dbReference type="AlphaFoldDB" id="A0A3B0VFE7"/>
<dbReference type="GO" id="GO:0003746">
    <property type="term" value="F:translation elongation factor activity"/>
    <property type="evidence" value="ECO:0007669"/>
    <property type="project" value="UniProtKB-KW"/>
</dbReference>
<organism evidence="1">
    <name type="scientific">hydrothermal vent metagenome</name>
    <dbReference type="NCBI Taxonomy" id="652676"/>
    <lineage>
        <taxon>unclassified sequences</taxon>
        <taxon>metagenomes</taxon>
        <taxon>ecological metagenomes</taxon>
    </lineage>
</organism>
<dbReference type="Pfam" id="PF04315">
    <property type="entry name" value="EpmC"/>
    <property type="match status" value="1"/>
</dbReference>
<dbReference type="EMBL" id="UOEW01000225">
    <property type="protein sequence ID" value="VAW39380.1"/>
    <property type="molecule type" value="Genomic_DNA"/>
</dbReference>
<dbReference type="InterPro" id="IPR007411">
    <property type="entry name" value="EpmC"/>
</dbReference>
<keyword evidence="1" id="KW-0251">Elongation factor</keyword>
<gene>
    <name evidence="1" type="ORF">MNBD_GAMMA01-431</name>
</gene>
<keyword evidence="1" id="KW-0648">Protein biosynthesis</keyword>
<reference evidence="1" key="1">
    <citation type="submission" date="2018-06" db="EMBL/GenBank/DDBJ databases">
        <authorList>
            <person name="Zhirakovskaya E."/>
        </authorList>
    </citation>
    <scope>NUCLEOTIDE SEQUENCE</scope>
</reference>
<sequence>MIKLSKFVQLLNENYLSQYNTKITGGFDEPFYQASKGINQAEIRFAHDYIRSALHELAHWCVAGVKRRKIDDFGYWYAADGRSQKQQDRFFKLEIVPQAIEWSFSLICGVRFEASVDNLNNQITGIDEFKFNLNKQLELYLKQGFPKRTKEIIQLLAKYQGIKAPHTFLDENHQQPSLSYSQIYKNTSEGSKA</sequence>